<evidence type="ECO:0000256" key="1">
    <source>
        <dbReference type="SAM" id="SignalP"/>
    </source>
</evidence>
<dbReference type="PANTHER" id="PTHR30383:SF5">
    <property type="entry name" value="SGNH HYDROLASE-TYPE ESTERASE DOMAIN-CONTAINING PROTEIN"/>
    <property type="match status" value="1"/>
</dbReference>
<feature type="domain" description="SGNH hydrolase-type esterase" evidence="2">
    <location>
        <begin position="35"/>
        <end position="233"/>
    </location>
</feature>
<name>A0A150TDZ2_SORCE</name>
<evidence type="ECO:0000259" key="2">
    <source>
        <dbReference type="Pfam" id="PF13472"/>
    </source>
</evidence>
<dbReference type="PANTHER" id="PTHR30383">
    <property type="entry name" value="THIOESTERASE 1/PROTEASE 1/LYSOPHOSPHOLIPASE L1"/>
    <property type="match status" value="1"/>
</dbReference>
<dbReference type="InterPro" id="IPR051532">
    <property type="entry name" value="Ester_Hydrolysis_Enzymes"/>
</dbReference>
<dbReference type="EMBL" id="JEME01002977">
    <property type="protein sequence ID" value="KYG02718.1"/>
    <property type="molecule type" value="Genomic_DNA"/>
</dbReference>
<organism evidence="3 4">
    <name type="scientific">Sorangium cellulosum</name>
    <name type="common">Polyangium cellulosum</name>
    <dbReference type="NCBI Taxonomy" id="56"/>
    <lineage>
        <taxon>Bacteria</taxon>
        <taxon>Pseudomonadati</taxon>
        <taxon>Myxococcota</taxon>
        <taxon>Polyangia</taxon>
        <taxon>Polyangiales</taxon>
        <taxon>Polyangiaceae</taxon>
        <taxon>Sorangium</taxon>
    </lineage>
</organism>
<evidence type="ECO:0000313" key="3">
    <source>
        <dbReference type="EMBL" id="KYG02718.1"/>
    </source>
</evidence>
<dbReference type="GO" id="GO:0004622">
    <property type="term" value="F:phosphatidylcholine lysophospholipase activity"/>
    <property type="evidence" value="ECO:0007669"/>
    <property type="project" value="TreeGrafter"/>
</dbReference>
<feature type="chain" id="PRO_5007569671" description="SGNH hydrolase-type esterase domain-containing protein" evidence="1">
    <location>
        <begin position="29"/>
        <end position="253"/>
    </location>
</feature>
<accession>A0A150TDZ2</accession>
<comment type="caution">
    <text evidence="3">The sequence shown here is derived from an EMBL/GenBank/DDBJ whole genome shotgun (WGS) entry which is preliminary data.</text>
</comment>
<dbReference type="Gene3D" id="3.40.50.1110">
    <property type="entry name" value="SGNH hydrolase"/>
    <property type="match status" value="1"/>
</dbReference>
<dbReference type="InterPro" id="IPR036514">
    <property type="entry name" value="SGNH_hydro_sf"/>
</dbReference>
<evidence type="ECO:0000313" key="4">
    <source>
        <dbReference type="Proteomes" id="UP000075502"/>
    </source>
</evidence>
<dbReference type="Pfam" id="PF13472">
    <property type="entry name" value="Lipase_GDSL_2"/>
    <property type="match status" value="1"/>
</dbReference>
<protein>
    <recommendedName>
        <fullName evidence="2">SGNH hydrolase-type esterase domain-containing protein</fullName>
    </recommendedName>
</protein>
<gene>
    <name evidence="3" type="ORF">BE21_54450</name>
</gene>
<dbReference type="SUPFAM" id="SSF52266">
    <property type="entry name" value="SGNH hydrolase"/>
    <property type="match status" value="1"/>
</dbReference>
<dbReference type="InterPro" id="IPR013830">
    <property type="entry name" value="SGNH_hydro"/>
</dbReference>
<reference evidence="3 4" key="1">
    <citation type="submission" date="2014-02" db="EMBL/GenBank/DDBJ databases">
        <title>The small core and large imbalanced accessory genome model reveals a collaborative survival strategy of Sorangium cellulosum strains in nature.</title>
        <authorList>
            <person name="Han K."/>
            <person name="Peng R."/>
            <person name="Blom J."/>
            <person name="Li Y.-Z."/>
        </authorList>
    </citation>
    <scope>NUCLEOTIDE SEQUENCE [LARGE SCALE GENOMIC DNA]</scope>
    <source>
        <strain evidence="3 4">So0007-03</strain>
    </source>
</reference>
<dbReference type="AlphaFoldDB" id="A0A150TDZ2"/>
<proteinExistence type="predicted"/>
<sequence length="253" mass="26934">MLRSSIRSLFIALACLAAFALSSASARATCRIEPFGDSITQGVGSAVGGYRYALVTWPPLVGGSPLAIQMVGAQVDTTFPGLVVANQHYHSGVPGWRNDQLAAVAGALPAYPVYPGGLPPNIVLVHAGTNDIHQGATASTAAFRLQQLLVALSTKYPAAKIIVAKIIPFGPQPEHVVRNQVVVQYNSAIPGIVTNLNAFYPPSDPKFFIADMHAYFPTNHLWPDGIHPTDPGYYEMGVRWRMSIEAVADLAGC</sequence>
<dbReference type="Proteomes" id="UP000075502">
    <property type="component" value="Unassembled WGS sequence"/>
</dbReference>
<feature type="signal peptide" evidence="1">
    <location>
        <begin position="1"/>
        <end position="28"/>
    </location>
</feature>
<keyword evidence="1" id="KW-0732">Signal</keyword>